<comment type="caution">
    <text evidence="2">The sequence shown here is derived from an EMBL/GenBank/DDBJ whole genome shotgun (WGS) entry which is preliminary data.</text>
</comment>
<dbReference type="Gene3D" id="1.20.120.1760">
    <property type="match status" value="1"/>
</dbReference>
<name>A0A3M7QHI3_BRAPC</name>
<dbReference type="AlphaFoldDB" id="A0A3M7QHI3"/>
<dbReference type="STRING" id="10195.A0A3M7QHI3"/>
<keyword evidence="1" id="KW-0812">Transmembrane</keyword>
<reference evidence="2 3" key="1">
    <citation type="journal article" date="2018" name="Sci. Rep.">
        <title>Genomic signatures of local adaptation to the degree of environmental predictability in rotifers.</title>
        <authorList>
            <person name="Franch-Gras L."/>
            <person name="Hahn C."/>
            <person name="Garcia-Roger E.M."/>
            <person name="Carmona M.J."/>
            <person name="Serra M."/>
            <person name="Gomez A."/>
        </authorList>
    </citation>
    <scope>NUCLEOTIDE SEQUENCE [LARGE SCALE GENOMIC DNA]</scope>
    <source>
        <strain evidence="2">HYR1</strain>
    </source>
</reference>
<dbReference type="OrthoDB" id="10253254at2759"/>
<evidence type="ECO:0000313" key="2">
    <source>
        <dbReference type="EMBL" id="RNA10749.1"/>
    </source>
</evidence>
<feature type="transmembrane region" description="Helical" evidence="1">
    <location>
        <begin position="16"/>
        <end position="37"/>
    </location>
</feature>
<keyword evidence="1" id="KW-1133">Transmembrane helix</keyword>
<accession>A0A3M7QHI3</accession>
<keyword evidence="3" id="KW-1185">Reference proteome</keyword>
<keyword evidence="1" id="KW-0472">Membrane</keyword>
<dbReference type="InterPro" id="IPR043130">
    <property type="entry name" value="CDP-OH_PTrfase_TM_dom"/>
</dbReference>
<evidence type="ECO:0000313" key="3">
    <source>
        <dbReference type="Proteomes" id="UP000276133"/>
    </source>
</evidence>
<organism evidence="2 3">
    <name type="scientific">Brachionus plicatilis</name>
    <name type="common">Marine rotifer</name>
    <name type="synonym">Brachionus muelleri</name>
    <dbReference type="NCBI Taxonomy" id="10195"/>
    <lineage>
        <taxon>Eukaryota</taxon>
        <taxon>Metazoa</taxon>
        <taxon>Spiralia</taxon>
        <taxon>Gnathifera</taxon>
        <taxon>Rotifera</taxon>
        <taxon>Eurotatoria</taxon>
        <taxon>Monogononta</taxon>
        <taxon>Pseudotrocha</taxon>
        <taxon>Ploima</taxon>
        <taxon>Brachionidae</taxon>
        <taxon>Brachionus</taxon>
    </lineage>
</organism>
<protein>
    <submittedName>
        <fullName evidence="2">Ceramide phosphoethanolamine synthase-like isoform X1</fullName>
    </submittedName>
</protein>
<dbReference type="Proteomes" id="UP000276133">
    <property type="component" value="Unassembled WGS sequence"/>
</dbReference>
<feature type="transmembrane region" description="Helical" evidence="1">
    <location>
        <begin position="111"/>
        <end position="135"/>
    </location>
</feature>
<gene>
    <name evidence="2" type="ORF">BpHYR1_002710</name>
</gene>
<sequence>MLKIKSFNLKRRLPTCYLLSSKVLLSLAVILSVYFIVMDIKLFHHAKTRGPYSGIKSSKNLSKFGLGDIKNKKYSLFWPLPVKKIMMAEATHFIRSPIAEFVEHGLGFSNLFPFISANFISVTHCILSVVTIKFLMHDSLFWRQIGVAIFQFRNFLDSFDGVIFRVHANKTAYTSHYGSLGYYVDAFSDVFGGICLVGSIALYLLKNRPPKKSLTRCFWLADDLVESGSTIEKSALTRSTSSDDLFNNLAVNSNLRNKSPKEGIHATKITILTSVALLGIRIAVSAFFWDKSVRAYQDLLDSPAVSELHQKLQVKILSSTFTLLIMILWRIMNALSLQDMILTAIFLDKTWEFVVKSQLVGWIVLISLIILTELHIAEVRSILLQVI</sequence>
<evidence type="ECO:0000256" key="1">
    <source>
        <dbReference type="SAM" id="Phobius"/>
    </source>
</evidence>
<proteinExistence type="predicted"/>
<feature type="transmembrane region" description="Helical" evidence="1">
    <location>
        <begin position="359"/>
        <end position="377"/>
    </location>
</feature>
<feature type="transmembrane region" description="Helical" evidence="1">
    <location>
        <begin position="186"/>
        <end position="205"/>
    </location>
</feature>
<feature type="transmembrane region" description="Helical" evidence="1">
    <location>
        <begin position="321"/>
        <end position="347"/>
    </location>
</feature>
<dbReference type="EMBL" id="REGN01006122">
    <property type="protein sequence ID" value="RNA10749.1"/>
    <property type="molecule type" value="Genomic_DNA"/>
</dbReference>